<protein>
    <submittedName>
        <fullName evidence="1">Uncharacterized protein</fullName>
    </submittedName>
</protein>
<name>A0A0U9HN49_9FIRM</name>
<sequence length="81" mass="9358">MNKELITNDDKSIKQTASTTTFVIKVLYCENASVQGYTQWLEDEKTVPFRSLMELIHLMEEALEKEGKGLVKFRSWEADEA</sequence>
<proteinExistence type="predicted"/>
<dbReference type="Proteomes" id="UP000062160">
    <property type="component" value="Unassembled WGS sequence"/>
</dbReference>
<dbReference type="AlphaFoldDB" id="A0A0U9HN49"/>
<dbReference type="STRING" id="224999.GCA_001485475_01549"/>
<gene>
    <name evidence="1" type="ORF">TSYNT_846</name>
</gene>
<reference evidence="1" key="1">
    <citation type="journal article" date="2016" name="Genome Announc.">
        <title>Draft Genome Sequence of the Syntrophic Lactate-Degrading Bacterium Tepidanaerobacter syntrophicus JLT.</title>
        <authorList>
            <person name="Matsuura N."/>
            <person name="Ohashi A."/>
            <person name="Tourlousse D.M."/>
            <person name="Sekiguchi Y."/>
        </authorList>
    </citation>
    <scope>NUCLEOTIDE SEQUENCE [LARGE SCALE GENOMIC DNA]</scope>
    <source>
        <strain evidence="1">JL</strain>
    </source>
</reference>
<organism evidence="1">
    <name type="scientific">Tepidanaerobacter syntrophicus</name>
    <dbReference type="NCBI Taxonomy" id="224999"/>
    <lineage>
        <taxon>Bacteria</taxon>
        <taxon>Bacillati</taxon>
        <taxon>Bacillota</taxon>
        <taxon>Clostridia</taxon>
        <taxon>Thermosediminibacterales</taxon>
        <taxon>Tepidanaerobacteraceae</taxon>
        <taxon>Tepidanaerobacter</taxon>
    </lineage>
</organism>
<accession>A0A0U9HN49</accession>
<keyword evidence="2" id="KW-1185">Reference proteome</keyword>
<dbReference type="RefSeq" id="WP_059032936.1">
    <property type="nucleotide sequence ID" value="NZ_BSDN01000001.1"/>
</dbReference>
<dbReference type="EMBL" id="DF977002">
    <property type="protein sequence ID" value="GAQ25519.1"/>
    <property type="molecule type" value="Genomic_DNA"/>
</dbReference>
<evidence type="ECO:0000313" key="1">
    <source>
        <dbReference type="EMBL" id="GAQ25519.1"/>
    </source>
</evidence>
<evidence type="ECO:0000313" key="2">
    <source>
        <dbReference type="Proteomes" id="UP000062160"/>
    </source>
</evidence>
<dbReference type="OrthoDB" id="2086691at2"/>